<feature type="compositionally biased region" description="Basic and acidic residues" evidence="1">
    <location>
        <begin position="23"/>
        <end position="45"/>
    </location>
</feature>
<protein>
    <submittedName>
        <fullName evidence="2">Uncharacterized protein</fullName>
    </submittedName>
</protein>
<evidence type="ECO:0000313" key="2">
    <source>
        <dbReference type="EMBL" id="EPQ65071.1"/>
    </source>
</evidence>
<reference evidence="3" key="1">
    <citation type="journal article" date="2013" name="Nat. Genet.">
        <title>The wheat powdery mildew genome shows the unique evolution of an obligate biotroph.</title>
        <authorList>
            <person name="Wicker T."/>
            <person name="Oberhaensli S."/>
            <person name="Parlange F."/>
            <person name="Buchmann J.P."/>
            <person name="Shatalina M."/>
            <person name="Roffler S."/>
            <person name="Ben-David R."/>
            <person name="Dolezel J."/>
            <person name="Simkova H."/>
            <person name="Schulze-Lefert P."/>
            <person name="Spanu P.D."/>
            <person name="Bruggmann R."/>
            <person name="Amselem J."/>
            <person name="Quesneville H."/>
            <person name="Ver Loren van Themaat E."/>
            <person name="Paape T."/>
            <person name="Shimizu K.K."/>
            <person name="Keller B."/>
        </authorList>
    </citation>
    <scope>NUCLEOTIDE SEQUENCE [LARGE SCALE GENOMIC DNA]</scope>
    <source>
        <strain evidence="3">96224</strain>
    </source>
</reference>
<gene>
    <name evidence="2" type="ORF">BGT96224_A21068</name>
</gene>
<sequence length="350" mass="40624">MNRTPPKVRESAVGLPILSQLHLKERTLESKKNTDSTSNDHRDPSLDNIQQEIPKRNITHRDKSRKYRPKSRYLTRPSSNEGKNEVPGQGEQKDNAHVTTQLMKLKATRTKSIIDPAEHHYQKRPTEVTPRYLKLEGFRDSQSIIDHVFAQTLGEEMVHLTQRIKSDHPQVFVHENEIFEWLETFFKDPNERETARIQHSRCRMSPNKTFSTFYGRFSALANKARISQADQLQDMFRKFRPDLHQQAIDFMATEPDYSSALKRFYFYDNELRINRESRNRRRTSNSTVLKAPGISELTNTNNRKFYNCGKTGLVSRDCTKPKKVAAIASPIRQIEEENVVGAEATPVILD</sequence>
<dbReference type="Proteomes" id="UP000053110">
    <property type="component" value="Unassembled WGS sequence"/>
</dbReference>
<feature type="compositionally biased region" description="Basic residues" evidence="1">
    <location>
        <begin position="62"/>
        <end position="73"/>
    </location>
</feature>
<evidence type="ECO:0000256" key="1">
    <source>
        <dbReference type="SAM" id="MobiDB-lite"/>
    </source>
</evidence>
<dbReference type="OrthoDB" id="10467489at2759"/>
<dbReference type="EMBL" id="KE375041">
    <property type="protein sequence ID" value="EPQ65071.1"/>
    <property type="molecule type" value="Genomic_DNA"/>
</dbReference>
<dbReference type="AlphaFoldDB" id="A0A656KL83"/>
<proteinExistence type="predicted"/>
<name>A0A656KL83_BLUGR</name>
<feature type="non-terminal residue" evidence="2">
    <location>
        <position position="350"/>
    </location>
</feature>
<organism evidence="2 3">
    <name type="scientific">Blumeria graminis f. sp. tritici 96224</name>
    <dbReference type="NCBI Taxonomy" id="1268274"/>
    <lineage>
        <taxon>Eukaryota</taxon>
        <taxon>Fungi</taxon>
        <taxon>Dikarya</taxon>
        <taxon>Ascomycota</taxon>
        <taxon>Pezizomycotina</taxon>
        <taxon>Leotiomycetes</taxon>
        <taxon>Erysiphales</taxon>
        <taxon>Erysiphaceae</taxon>
        <taxon>Blumeria</taxon>
    </lineage>
</organism>
<evidence type="ECO:0000313" key="3">
    <source>
        <dbReference type="Proteomes" id="UP000053110"/>
    </source>
</evidence>
<feature type="region of interest" description="Disordered" evidence="1">
    <location>
        <begin position="23"/>
        <end position="96"/>
    </location>
</feature>
<accession>A0A656KL83</accession>